<dbReference type="AlphaFoldDB" id="A0A5F1Z6V1"/>
<dbReference type="Proteomes" id="UP000297891">
    <property type="component" value="Unassembled WGS sequence"/>
</dbReference>
<evidence type="ECO:0008006" key="4">
    <source>
        <dbReference type="Google" id="ProtNLM"/>
    </source>
</evidence>
<dbReference type="EMBL" id="RQFP01000001">
    <property type="protein sequence ID" value="TGK95318.1"/>
    <property type="molecule type" value="Genomic_DNA"/>
</dbReference>
<evidence type="ECO:0000313" key="3">
    <source>
        <dbReference type="Proteomes" id="UP000297891"/>
    </source>
</evidence>
<keyword evidence="3" id="KW-1185">Reference proteome</keyword>
<dbReference type="OrthoDB" id="341943at2"/>
<sequence length="129" mass="14150">MNLIFSNIKWIMLGSGIITCSMLLSALHPSLGLTLTFGDTLNGDLANTIVRNWAALIAIVGGMLIYGAYHEHTRNLVLVVASVSKSIFVILNLIYGTSFLMRSGIALVFDSILVIIFVSYLFLQKQNKN</sequence>
<keyword evidence="1" id="KW-1133">Transmembrane helix</keyword>
<protein>
    <recommendedName>
        <fullName evidence="4">DUF4345 domain-containing protein</fullName>
    </recommendedName>
</protein>
<organism evidence="2 3">
    <name type="scientific">Leptospira brenneri</name>
    <dbReference type="NCBI Taxonomy" id="2023182"/>
    <lineage>
        <taxon>Bacteria</taxon>
        <taxon>Pseudomonadati</taxon>
        <taxon>Spirochaetota</taxon>
        <taxon>Spirochaetia</taxon>
        <taxon>Leptospirales</taxon>
        <taxon>Leptospiraceae</taxon>
        <taxon>Leptospira</taxon>
    </lineage>
</organism>
<feature type="transmembrane region" description="Helical" evidence="1">
    <location>
        <begin position="76"/>
        <end position="95"/>
    </location>
</feature>
<accession>A0A5F1Z6V1</accession>
<dbReference type="RefSeq" id="WP_135676524.1">
    <property type="nucleotide sequence ID" value="NZ_RQFP01000001.1"/>
</dbReference>
<proteinExistence type="predicted"/>
<reference evidence="2" key="1">
    <citation type="journal article" date="2019" name="PLoS Negl. Trop. Dis.">
        <title>Revisiting the worldwide diversity of Leptospira species in the environment.</title>
        <authorList>
            <person name="Vincent A.T."/>
            <person name="Schiettekatte O."/>
            <person name="Bourhy P."/>
            <person name="Veyrier F.J."/>
            <person name="Picardeau M."/>
        </authorList>
    </citation>
    <scope>NUCLEOTIDE SEQUENCE [LARGE SCALE GENOMIC DNA]</scope>
    <source>
        <strain evidence="2">201800277</strain>
    </source>
</reference>
<feature type="transmembrane region" description="Helical" evidence="1">
    <location>
        <begin position="101"/>
        <end position="123"/>
    </location>
</feature>
<feature type="transmembrane region" description="Helical" evidence="1">
    <location>
        <begin position="48"/>
        <end position="69"/>
    </location>
</feature>
<keyword evidence="1" id="KW-0812">Transmembrane</keyword>
<name>A0A5F1Z6V1_9LEPT</name>
<evidence type="ECO:0000313" key="2">
    <source>
        <dbReference type="EMBL" id="TGK95318.1"/>
    </source>
</evidence>
<keyword evidence="1" id="KW-0472">Membrane</keyword>
<evidence type="ECO:0000256" key="1">
    <source>
        <dbReference type="SAM" id="Phobius"/>
    </source>
</evidence>
<comment type="caution">
    <text evidence="2">The sequence shown here is derived from an EMBL/GenBank/DDBJ whole genome shotgun (WGS) entry which is preliminary data.</text>
</comment>
<gene>
    <name evidence="2" type="ORF">EHQ30_01370</name>
</gene>